<dbReference type="Proteomes" id="UP000248329">
    <property type="component" value="Unassembled WGS sequence"/>
</dbReference>
<protein>
    <submittedName>
        <fullName evidence="1">Uncharacterized protein</fullName>
    </submittedName>
</protein>
<sequence>MYIISIYLLEKTIYTAVAHTTAVIHQMEKPHTSRRFLARTIVTTLLIAVITVSPLGSGCIGNKDSSTQEHAMKLQVTGSTTVLPIAEECACVFMKNNPGSQICVSGSGSSHGVKAAADGTINIGDASRDMLDSERASHPGLVTHAIAKDGVAIVVHPESPVNGLTMQELKSRHVGTSKEIVETMARLEDVFLTHHFAHVRCEISGDLKDVFEAIVSPLVKLVSLMDHTPGQGQFTDHTRYREYHKRIYGLNDDEIDRIVRKKSGYADELLQNMREVAEFANARGISIASHDDDSPEKVELVHSIGARISEFPITLDAARKGRELGMIISMGAPNVVLGRSTSGNLSSSEAIDAGLVDLLCSDYNPGSMLYSAFILWKRGVLTLSDAVNMITRNPAEVVGMGGTIGSIEIGERADLLVVSKRMELPIVACTIVDGRSCMRQAV</sequence>
<evidence type="ECO:0000313" key="1">
    <source>
        <dbReference type="EMBL" id="PXF62085.1"/>
    </source>
</evidence>
<gene>
    <name evidence="1" type="ORF">C4B59_00255</name>
</gene>
<evidence type="ECO:0000313" key="2">
    <source>
        <dbReference type="Proteomes" id="UP000248329"/>
    </source>
</evidence>
<dbReference type="EMBL" id="PQXF01000001">
    <property type="protein sequence ID" value="PXF62085.1"/>
    <property type="molecule type" value="Genomic_DNA"/>
</dbReference>
<accession>A0AC61L6M7</accession>
<organism evidence="1 2">
    <name type="scientific">Candidatus Methanogaster sp</name>
    <dbReference type="NCBI Taxonomy" id="3386292"/>
    <lineage>
        <taxon>Archaea</taxon>
        <taxon>Methanobacteriati</taxon>
        <taxon>Methanobacteriota</taxon>
        <taxon>Stenosarchaea group</taxon>
        <taxon>Methanomicrobia</taxon>
        <taxon>Methanosarcinales</taxon>
        <taxon>ANME-2 cluster</taxon>
        <taxon>Candidatus Methanogasteraceae</taxon>
        <taxon>Candidatus Methanogaster</taxon>
    </lineage>
</organism>
<proteinExistence type="predicted"/>
<reference evidence="1" key="1">
    <citation type="submission" date="2018-01" db="EMBL/GenBank/DDBJ databases">
        <authorList>
            <person name="Krukenberg V."/>
        </authorList>
    </citation>
    <scope>NUCLEOTIDE SEQUENCE</scope>
    <source>
        <strain evidence="1">E20ANME2</strain>
    </source>
</reference>
<comment type="caution">
    <text evidence="1">The sequence shown here is derived from an EMBL/GenBank/DDBJ whole genome shotgun (WGS) entry which is preliminary data.</text>
</comment>
<name>A0AC61L6M7_9EURY</name>